<organism evidence="1 2">
    <name type="scientific">Cronobacter phage vB_CsaM_GAP32</name>
    <dbReference type="NCBI Taxonomy" id="1141136"/>
    <lineage>
        <taxon>Viruses</taxon>
        <taxon>Duplodnaviria</taxon>
        <taxon>Heunggongvirae</taxon>
        <taxon>Uroviricota</taxon>
        <taxon>Caudoviricetes</taxon>
        <taxon>Mimasvirus</taxon>
        <taxon>Mimasvirus GAP32</taxon>
    </lineage>
</organism>
<dbReference type="Proteomes" id="UP000000457">
    <property type="component" value="Segment"/>
</dbReference>
<reference evidence="1 2" key="1">
    <citation type="journal article" date="2014" name="Virology">
        <title>Supersize me: Cronobacter sakazakii phage GAP32.</title>
        <authorList>
            <person name="Abbasifar R."/>
            <person name="Griffiths M.W."/>
            <person name="Sabour P.M."/>
            <person name="Ackermann H.-W."/>
            <person name="Vandersteegen K."/>
            <person name="Lavigne R."/>
            <person name="Noben J.-P."/>
            <person name="Villa A.A."/>
            <person name="Abbasifar A."/>
            <person name="Nash J.H.E."/>
            <person name="Kropinski A.M."/>
        </authorList>
    </citation>
    <scope>NUCLEOTIDE SEQUENCE [LARGE SCALE GENOMIC DNA]</scope>
    <source>
        <strain evidence="1">GAP-32</strain>
    </source>
</reference>
<keyword evidence="2" id="KW-1185">Reference proteome</keyword>
<accession>K4FB03</accession>
<dbReference type="EMBL" id="JN882285">
    <property type="protein sequence ID" value="AFC21494.1"/>
    <property type="molecule type" value="Genomic_DNA"/>
</dbReference>
<dbReference type="KEGG" id="vg:13993784"/>
<evidence type="ECO:0000313" key="1">
    <source>
        <dbReference type="EMBL" id="AFC21494.1"/>
    </source>
</evidence>
<proteinExistence type="predicted"/>
<dbReference type="OrthoDB" id="18946at10239"/>
<gene>
    <name evidence="1" type="ORF">GAP32_047</name>
</gene>
<evidence type="ECO:0000313" key="2">
    <source>
        <dbReference type="Proteomes" id="UP000000457"/>
    </source>
</evidence>
<sequence length="97" mass="11076">MATSTPFVNVSVNRFGFNILDVKMNLVGTEEPRRLAIMMVLMACGITDPQDQADNMQWLEDNYTQSVTNHETVKPGHTSFYLNDDLVSFTYEVQHDM</sequence>
<name>K4FB03_9CAUD</name>
<protein>
    <submittedName>
        <fullName evidence="1">Uncharacterized protein</fullName>
    </submittedName>
</protein>
<dbReference type="GeneID" id="13993784"/>
<dbReference type="RefSeq" id="YP_006987149.1">
    <property type="nucleotide sequence ID" value="NC_019401.1"/>
</dbReference>